<proteinExistence type="predicted"/>
<protein>
    <recommendedName>
        <fullName evidence="4">Endonuclease-reverse transcriptase</fullName>
    </recommendedName>
</protein>
<accession>A0A9N9SSS4</accession>
<feature type="compositionally biased region" description="Basic residues" evidence="1">
    <location>
        <begin position="387"/>
        <end position="402"/>
    </location>
</feature>
<sequence length="534" mass="60963">MAKKTKQTALSPEHPLSGKRVLRIPRSANNVPKVKRIGTWNIRSMYQAGKAGNTIQEMTRLNIDILGCSEVRWPNSGIRILNEHYIYYSGDDTTSHRNDIAIIVKREIAKAVYAPTSESIEEEIENFYQTLEHSLKLSKKHELTIIMGDFYAKIGQGTVENVVGSYYGIGIRNERGERLIQFCQETDMVGQILTTVEDKLRRWKEYVQELFDDAARSPTDINNPYGPELTKEEVTIAIKQIKDGKSTGPDKVHGKCEEHRLISLMSHILKVLLTIIHLRIYTKLEEHLAEVQCGFRAGLETRKALFSFLITANTTPSGLFYLRSEIFPFHDLLNHKTDKNNNSLVLKNNNNSATKDNLLAAVVSSPNREIARQNCQNVVTSSSVKQNNKKCRERTKVPKRRTRTIERASSSSSEGDRGVRKEFAISKISSELTGEFADQGSKLLMAFADDIDAVTHSTRDVREKRARGKNSATWTFNQWEINKLLIFERKVLRIIVGPQRDEFTGDWRRWRNAELVTLYGTENIVKNIKANRIR</sequence>
<evidence type="ECO:0000313" key="3">
    <source>
        <dbReference type="Proteomes" id="UP001153709"/>
    </source>
</evidence>
<gene>
    <name evidence="2" type="ORF">DIABBA_LOCUS1588</name>
</gene>
<evidence type="ECO:0000256" key="1">
    <source>
        <dbReference type="SAM" id="MobiDB-lite"/>
    </source>
</evidence>
<dbReference type="Proteomes" id="UP001153709">
    <property type="component" value="Chromosome 1"/>
</dbReference>
<organism evidence="2 3">
    <name type="scientific">Diabrotica balteata</name>
    <name type="common">Banded cucumber beetle</name>
    <dbReference type="NCBI Taxonomy" id="107213"/>
    <lineage>
        <taxon>Eukaryota</taxon>
        <taxon>Metazoa</taxon>
        <taxon>Ecdysozoa</taxon>
        <taxon>Arthropoda</taxon>
        <taxon>Hexapoda</taxon>
        <taxon>Insecta</taxon>
        <taxon>Pterygota</taxon>
        <taxon>Neoptera</taxon>
        <taxon>Endopterygota</taxon>
        <taxon>Coleoptera</taxon>
        <taxon>Polyphaga</taxon>
        <taxon>Cucujiformia</taxon>
        <taxon>Chrysomeloidea</taxon>
        <taxon>Chrysomelidae</taxon>
        <taxon>Galerucinae</taxon>
        <taxon>Diabroticina</taxon>
        <taxon>Diabroticites</taxon>
        <taxon>Diabrotica</taxon>
    </lineage>
</organism>
<dbReference type="Gene3D" id="3.60.10.10">
    <property type="entry name" value="Endonuclease/exonuclease/phosphatase"/>
    <property type="match status" value="1"/>
</dbReference>
<evidence type="ECO:0008006" key="4">
    <source>
        <dbReference type="Google" id="ProtNLM"/>
    </source>
</evidence>
<dbReference type="OrthoDB" id="6369087at2759"/>
<name>A0A9N9SSS4_DIABA</name>
<dbReference type="EMBL" id="OU898276">
    <property type="protein sequence ID" value="CAG9827602.1"/>
    <property type="molecule type" value="Genomic_DNA"/>
</dbReference>
<dbReference type="InterPro" id="IPR036691">
    <property type="entry name" value="Endo/exonu/phosph_ase_sf"/>
</dbReference>
<feature type="region of interest" description="Disordered" evidence="1">
    <location>
        <begin position="381"/>
        <end position="417"/>
    </location>
</feature>
<dbReference type="AlphaFoldDB" id="A0A9N9SSS4"/>
<dbReference type="SUPFAM" id="SSF56219">
    <property type="entry name" value="DNase I-like"/>
    <property type="match status" value="1"/>
</dbReference>
<reference evidence="2" key="1">
    <citation type="submission" date="2022-01" db="EMBL/GenBank/DDBJ databases">
        <authorList>
            <person name="King R."/>
        </authorList>
    </citation>
    <scope>NUCLEOTIDE SEQUENCE</scope>
</reference>
<evidence type="ECO:0000313" key="2">
    <source>
        <dbReference type="EMBL" id="CAG9827602.1"/>
    </source>
</evidence>
<keyword evidence="3" id="KW-1185">Reference proteome</keyword>